<name>A0A1F6TLE6_9PROT</name>
<evidence type="ECO:0000256" key="1">
    <source>
        <dbReference type="SAM" id="Phobius"/>
    </source>
</evidence>
<feature type="transmembrane region" description="Helical" evidence="1">
    <location>
        <begin position="42"/>
        <end position="65"/>
    </location>
</feature>
<dbReference type="EMBL" id="MFSU01000091">
    <property type="protein sequence ID" value="OGI45953.1"/>
    <property type="molecule type" value="Genomic_DNA"/>
</dbReference>
<sequence length="157" mass="17903">MNADKRSRDNSDGFFDPRLSAFICGSNSEDDTMHTRKQQAGFTFWSFLSLMLLLSFLLYVGFRLFSPYLADFKVRAALESVAKLPDIGTRTKPEIASALEKRFDIDDVEGIKLNEALTVEVHGNRKVIRLKYEIVKPMFGNLSALMEFDHVKEVKSE</sequence>
<evidence type="ECO:0008006" key="4">
    <source>
        <dbReference type="Google" id="ProtNLM"/>
    </source>
</evidence>
<dbReference type="Proteomes" id="UP000178885">
    <property type="component" value="Unassembled WGS sequence"/>
</dbReference>
<keyword evidence="1" id="KW-0812">Transmembrane</keyword>
<comment type="caution">
    <text evidence="2">The sequence shown here is derived from an EMBL/GenBank/DDBJ whole genome shotgun (WGS) entry which is preliminary data.</text>
</comment>
<organism evidence="2 3">
    <name type="scientific">Candidatus Muproteobacteria bacterium RBG_16_65_34</name>
    <dbReference type="NCBI Taxonomy" id="1817760"/>
    <lineage>
        <taxon>Bacteria</taxon>
        <taxon>Pseudomonadati</taxon>
        <taxon>Pseudomonadota</taxon>
        <taxon>Candidatus Muproteobacteria</taxon>
    </lineage>
</organism>
<evidence type="ECO:0000313" key="2">
    <source>
        <dbReference type="EMBL" id="OGI45953.1"/>
    </source>
</evidence>
<proteinExistence type="predicted"/>
<keyword evidence="1" id="KW-1133">Transmembrane helix</keyword>
<dbReference type="AlphaFoldDB" id="A0A1F6TLE6"/>
<dbReference type="STRING" id="1817760.A2151_04550"/>
<protein>
    <recommendedName>
        <fullName evidence="4">DUF4845 domain-containing protein</fullName>
    </recommendedName>
</protein>
<gene>
    <name evidence="2" type="ORF">A2151_04550</name>
</gene>
<dbReference type="InterPro" id="IPR032314">
    <property type="entry name" value="DUF4845"/>
</dbReference>
<accession>A0A1F6TLE6</accession>
<keyword evidence="1" id="KW-0472">Membrane</keyword>
<dbReference type="Pfam" id="PF16137">
    <property type="entry name" value="DUF4845"/>
    <property type="match status" value="1"/>
</dbReference>
<evidence type="ECO:0000313" key="3">
    <source>
        <dbReference type="Proteomes" id="UP000178885"/>
    </source>
</evidence>
<reference evidence="2 3" key="1">
    <citation type="journal article" date="2016" name="Nat. Commun.">
        <title>Thousands of microbial genomes shed light on interconnected biogeochemical processes in an aquifer system.</title>
        <authorList>
            <person name="Anantharaman K."/>
            <person name="Brown C.T."/>
            <person name="Hug L.A."/>
            <person name="Sharon I."/>
            <person name="Castelle C.J."/>
            <person name="Probst A.J."/>
            <person name="Thomas B.C."/>
            <person name="Singh A."/>
            <person name="Wilkins M.J."/>
            <person name="Karaoz U."/>
            <person name="Brodie E.L."/>
            <person name="Williams K.H."/>
            <person name="Hubbard S.S."/>
            <person name="Banfield J.F."/>
        </authorList>
    </citation>
    <scope>NUCLEOTIDE SEQUENCE [LARGE SCALE GENOMIC DNA]</scope>
</reference>